<keyword evidence="5 6" id="KW-0968">Cytoplasmic vesicle</keyword>
<evidence type="ECO:0000313" key="7">
    <source>
        <dbReference type="EMBL" id="ESN92642.1"/>
    </source>
</evidence>
<evidence type="ECO:0000313" key="8">
    <source>
        <dbReference type="EnsemblMetazoa" id="HelroP69350"/>
    </source>
</evidence>
<reference evidence="8" key="3">
    <citation type="submission" date="2015-06" db="UniProtKB">
        <authorList>
            <consortium name="EnsemblMetazoa"/>
        </authorList>
    </citation>
    <scope>IDENTIFICATION</scope>
</reference>
<comment type="subcellular location">
    <subcellularLocation>
        <location evidence="1 6">Cytoplasmic vesicle membrane</location>
        <topology evidence="1 6">Peripheral membrane protein</topology>
        <orientation evidence="1 6">Cytoplasmic side</orientation>
    </subcellularLocation>
    <subcellularLocation>
        <location evidence="6">Membrane</location>
        <location evidence="6">Coated pit</location>
        <topology evidence="6">Peripheral membrane protein</topology>
        <orientation evidence="6">Cytoplasmic side</orientation>
    </subcellularLocation>
    <text evidence="6">Cytoplasmic face of coated pits and vesicles.</text>
</comment>
<dbReference type="Pfam" id="PF01086">
    <property type="entry name" value="Clathrin_lg_ch"/>
    <property type="match status" value="1"/>
</dbReference>
<dbReference type="GO" id="GO:0005886">
    <property type="term" value="C:plasma membrane"/>
    <property type="evidence" value="ECO:0000318"/>
    <property type="project" value="GO_Central"/>
</dbReference>
<comment type="similarity">
    <text evidence="2 6">Belongs to the clathrin light chain family.</text>
</comment>
<dbReference type="GO" id="GO:0030125">
    <property type="term" value="C:clathrin vesicle coat"/>
    <property type="evidence" value="ECO:0000318"/>
    <property type="project" value="GO_Central"/>
</dbReference>
<dbReference type="GO" id="GO:0005198">
    <property type="term" value="F:structural molecule activity"/>
    <property type="evidence" value="ECO:0007669"/>
    <property type="project" value="InterPro"/>
</dbReference>
<evidence type="ECO:0000256" key="3">
    <source>
        <dbReference type="ARBA" id="ARBA00023136"/>
    </source>
</evidence>
<sequence length="130" mass="15706">DDSDQFSAIKNQDKLKQEPEKIRIWREEQAERLRVKDAESEKKKAEWRDIARKELEEWYKHRDELLDKTMKVNRDSEGSFVQERDEKKPGGEWERVCRLCDFNPKGSRNNKDVSRMRSILLQMKQTPVVR</sequence>
<gene>
    <name evidence="8" type="primary">20214336</name>
    <name evidence="7" type="ORF">HELRODRAFT_69350</name>
</gene>
<dbReference type="InterPro" id="IPR000996">
    <property type="entry name" value="Clathrin_L-chain"/>
</dbReference>
<dbReference type="GO" id="GO:0030672">
    <property type="term" value="C:synaptic vesicle membrane"/>
    <property type="evidence" value="ECO:0000318"/>
    <property type="project" value="GO_Central"/>
</dbReference>
<keyword evidence="3 6" id="KW-0472">Membrane</keyword>
<dbReference type="CTD" id="20214336"/>
<dbReference type="GO" id="GO:0072583">
    <property type="term" value="P:clathrin-dependent endocytosis"/>
    <property type="evidence" value="ECO:0000318"/>
    <property type="project" value="GO_Central"/>
</dbReference>
<dbReference type="InParanoid" id="T1FZT8"/>
<protein>
    <recommendedName>
        <fullName evidence="6">Clathrin light chain</fullName>
    </recommendedName>
</protein>
<dbReference type="EMBL" id="AMQM01001781">
    <property type="status" value="NOT_ANNOTATED_CDS"/>
    <property type="molecule type" value="Genomic_DNA"/>
</dbReference>
<evidence type="ECO:0000256" key="6">
    <source>
        <dbReference type="RuleBase" id="RU363137"/>
    </source>
</evidence>
<reference evidence="7 9" key="2">
    <citation type="journal article" date="2013" name="Nature">
        <title>Insights into bilaterian evolution from three spiralian genomes.</title>
        <authorList>
            <person name="Simakov O."/>
            <person name="Marletaz F."/>
            <person name="Cho S.J."/>
            <person name="Edsinger-Gonzales E."/>
            <person name="Havlak P."/>
            <person name="Hellsten U."/>
            <person name="Kuo D.H."/>
            <person name="Larsson T."/>
            <person name="Lv J."/>
            <person name="Arendt D."/>
            <person name="Savage R."/>
            <person name="Osoegawa K."/>
            <person name="de Jong P."/>
            <person name="Grimwood J."/>
            <person name="Chapman J.A."/>
            <person name="Shapiro H."/>
            <person name="Aerts A."/>
            <person name="Otillar R.P."/>
            <person name="Terry A.Y."/>
            <person name="Boore J.L."/>
            <person name="Grigoriev I.V."/>
            <person name="Lindberg D.R."/>
            <person name="Seaver E.C."/>
            <person name="Weisblat D.A."/>
            <person name="Putnam N.H."/>
            <person name="Rokhsar D.S."/>
        </authorList>
    </citation>
    <scope>NUCLEOTIDE SEQUENCE</scope>
</reference>
<reference evidence="9" key="1">
    <citation type="submission" date="2012-12" db="EMBL/GenBank/DDBJ databases">
        <authorList>
            <person name="Hellsten U."/>
            <person name="Grimwood J."/>
            <person name="Chapman J.A."/>
            <person name="Shapiro H."/>
            <person name="Aerts A."/>
            <person name="Otillar R.P."/>
            <person name="Terry A.Y."/>
            <person name="Boore J.L."/>
            <person name="Simakov O."/>
            <person name="Marletaz F."/>
            <person name="Cho S.-J."/>
            <person name="Edsinger-Gonzales E."/>
            <person name="Havlak P."/>
            <person name="Kuo D.-H."/>
            <person name="Larsson T."/>
            <person name="Lv J."/>
            <person name="Arendt D."/>
            <person name="Savage R."/>
            <person name="Osoegawa K."/>
            <person name="de Jong P."/>
            <person name="Lindberg D.R."/>
            <person name="Seaver E.C."/>
            <person name="Weisblat D.A."/>
            <person name="Putnam N.H."/>
            <person name="Grigoriev I.V."/>
            <person name="Rokhsar D.S."/>
        </authorList>
    </citation>
    <scope>NUCLEOTIDE SEQUENCE</scope>
</reference>
<accession>T1FZT8</accession>
<evidence type="ECO:0000256" key="1">
    <source>
        <dbReference type="ARBA" id="ARBA00004180"/>
    </source>
</evidence>
<dbReference type="Proteomes" id="UP000015101">
    <property type="component" value="Unassembled WGS sequence"/>
</dbReference>
<dbReference type="GeneID" id="20214336"/>
<evidence type="ECO:0000256" key="5">
    <source>
        <dbReference type="ARBA" id="ARBA00023329"/>
    </source>
</evidence>
<dbReference type="eggNOG" id="KOG4031">
    <property type="taxonomic scope" value="Eukaryota"/>
</dbReference>
<dbReference type="GO" id="GO:0032050">
    <property type="term" value="F:clathrin heavy chain binding"/>
    <property type="evidence" value="ECO:0000318"/>
    <property type="project" value="GO_Central"/>
</dbReference>
<comment type="function">
    <text evidence="6">Clathrin is the major protein of the polyhedral coat of coated pits and vesicles.</text>
</comment>
<dbReference type="GO" id="GO:0006886">
    <property type="term" value="P:intracellular protein transport"/>
    <property type="evidence" value="ECO:0007669"/>
    <property type="project" value="InterPro"/>
</dbReference>
<dbReference type="EMBL" id="KB097639">
    <property type="protein sequence ID" value="ESN92642.1"/>
    <property type="molecule type" value="Genomic_DNA"/>
</dbReference>
<dbReference type="FunCoup" id="T1FZT8">
    <property type="interactions" value="1455"/>
</dbReference>
<evidence type="ECO:0000256" key="2">
    <source>
        <dbReference type="ARBA" id="ARBA00005263"/>
    </source>
</evidence>
<dbReference type="STRING" id="6412.T1FZT8"/>
<dbReference type="PANTHER" id="PTHR10639:SF7">
    <property type="entry name" value="CLATHRIN LIGHT CHAIN"/>
    <property type="match status" value="1"/>
</dbReference>
<dbReference type="AlphaFoldDB" id="T1FZT8"/>
<proteinExistence type="inferred from homology"/>
<dbReference type="RefSeq" id="XP_009028813.1">
    <property type="nucleotide sequence ID" value="XM_009030565.1"/>
</dbReference>
<dbReference type="OrthoDB" id="5512at2759"/>
<dbReference type="EnsemblMetazoa" id="HelroT69350">
    <property type="protein sequence ID" value="HelroP69350"/>
    <property type="gene ID" value="HelroG69350"/>
</dbReference>
<dbReference type="PANTHER" id="PTHR10639">
    <property type="entry name" value="CLATHRIN LIGHT CHAIN"/>
    <property type="match status" value="1"/>
</dbReference>
<dbReference type="HOGENOM" id="CLU_091462_2_0_1"/>
<dbReference type="GO" id="GO:0030130">
    <property type="term" value="C:clathrin coat of trans-Golgi network vesicle"/>
    <property type="evidence" value="ECO:0007669"/>
    <property type="project" value="InterPro"/>
</dbReference>
<dbReference type="KEGG" id="hro:HELRODRAFT_69350"/>
<evidence type="ECO:0000313" key="9">
    <source>
        <dbReference type="Proteomes" id="UP000015101"/>
    </source>
</evidence>
<name>T1FZT8_HELRO</name>
<keyword evidence="4 6" id="KW-0168">Coated pit</keyword>
<keyword evidence="9" id="KW-1185">Reference proteome</keyword>
<evidence type="ECO:0000256" key="4">
    <source>
        <dbReference type="ARBA" id="ARBA00023176"/>
    </source>
</evidence>
<dbReference type="OMA" id="SQEQICF"/>
<organism evidence="8 9">
    <name type="scientific">Helobdella robusta</name>
    <name type="common">Californian leech</name>
    <dbReference type="NCBI Taxonomy" id="6412"/>
    <lineage>
        <taxon>Eukaryota</taxon>
        <taxon>Metazoa</taxon>
        <taxon>Spiralia</taxon>
        <taxon>Lophotrochozoa</taxon>
        <taxon>Annelida</taxon>
        <taxon>Clitellata</taxon>
        <taxon>Hirudinea</taxon>
        <taxon>Rhynchobdellida</taxon>
        <taxon>Glossiphoniidae</taxon>
        <taxon>Helobdella</taxon>
    </lineage>
</organism>
<dbReference type="GO" id="GO:0030132">
    <property type="term" value="C:clathrin coat of coated pit"/>
    <property type="evidence" value="ECO:0007669"/>
    <property type="project" value="InterPro"/>
</dbReference>